<dbReference type="GO" id="GO:0035348">
    <property type="term" value="P:acetyl-CoA transmembrane transport"/>
    <property type="evidence" value="ECO:0007669"/>
    <property type="project" value="InterPro"/>
</dbReference>
<feature type="transmembrane region" description="Helical" evidence="5">
    <location>
        <begin position="181"/>
        <end position="201"/>
    </location>
</feature>
<feature type="transmembrane region" description="Helical" evidence="5">
    <location>
        <begin position="381"/>
        <end position="409"/>
    </location>
</feature>
<proteinExistence type="evidence at transcript level"/>
<evidence type="ECO:0000313" key="6">
    <source>
        <dbReference type="EMBL" id="SVE72879.1"/>
    </source>
</evidence>
<evidence type="ECO:0000256" key="5">
    <source>
        <dbReference type="SAM" id="Phobius"/>
    </source>
</evidence>
<protein>
    <submittedName>
        <fullName evidence="6">EOG090X04K8</fullName>
    </submittedName>
</protein>
<dbReference type="FunFam" id="1.20.1250.20:FF:000695">
    <property type="entry name" value="Predicted protein"/>
    <property type="match status" value="1"/>
</dbReference>
<dbReference type="PANTHER" id="PTHR12778">
    <property type="entry name" value="SOLUTE CARRIER FAMILY 33 ACETYL-COA TRANSPORTER -RELATED"/>
    <property type="match status" value="1"/>
</dbReference>
<sequence length="526" mass="59523">MRKRGDLQPENERSLIQNESNYEIKEMKEAPNVWSWKGEGRNIALLFFLYLLQGIPLGLIASIPLMLQNRHVSYKEQAEFSLVFWPFSLKLLWAPIVDSLYSSRMGRRKTWLVPVQYLLGIAMLFLSTKVDQYLDAEASPNIKTLTIAFFILNFLAATQDIAVDGWALTMLHKKNVGYASTCNSVGQTAGYFLGYVVFVAFESADFCNKYLRSEPEPNGLLTLSGFLHFWGIVFLITTTLVWFLKKEDNAQENQHNTEDAEQNLSIVDSYKLLLKIFKLPAIQWTVVVLLTCKIGFSASDAVSGLKLVEMGVPKAQLALLAVPLVPLQIVLPLFISRYTAGPRPMQVFINAIPYRLMFGFVYAGLVWVTPSFKSEDGQFPFYYYLIILIIYAVHQVTVYSMFVAVMAFFAKVSDPAVGGTYMTLLNTVCNLGGNWPSTLALWSVDALTWKNCQSDNPEILDNKCRNAAETLVCTEAGGQCIVELDGFYVESFICIMIGYIWLHWGRKIIQQLQSKDESAWKVRNNM</sequence>
<accession>A0A4Y7LZK6</accession>
<feature type="transmembrane region" description="Helical" evidence="5">
    <location>
        <begin position="221"/>
        <end position="244"/>
    </location>
</feature>
<dbReference type="GO" id="GO:0016020">
    <property type="term" value="C:membrane"/>
    <property type="evidence" value="ECO:0007669"/>
    <property type="project" value="UniProtKB-SubCell"/>
</dbReference>
<feature type="transmembrane region" description="Helical" evidence="5">
    <location>
        <begin position="316"/>
        <end position="335"/>
    </location>
</feature>
<dbReference type="PANTHER" id="PTHR12778:SF9">
    <property type="entry name" value="ACETYL-COENZYME A TRANSPORTER 1"/>
    <property type="match status" value="1"/>
</dbReference>
<gene>
    <name evidence="6" type="primary">EOG090X04K8</name>
</gene>
<feature type="transmembrane region" description="Helical" evidence="5">
    <location>
        <begin position="147"/>
        <end position="169"/>
    </location>
</feature>
<evidence type="ECO:0000256" key="2">
    <source>
        <dbReference type="ARBA" id="ARBA00022692"/>
    </source>
</evidence>
<evidence type="ECO:0000256" key="1">
    <source>
        <dbReference type="ARBA" id="ARBA00004141"/>
    </source>
</evidence>
<dbReference type="InterPro" id="IPR024371">
    <property type="entry name" value="AcetylCoA_trans_1-like"/>
</dbReference>
<dbReference type="InterPro" id="IPR036259">
    <property type="entry name" value="MFS_trans_sf"/>
</dbReference>
<comment type="subcellular location">
    <subcellularLocation>
        <location evidence="1">Membrane</location>
        <topology evidence="1">Multi-pass membrane protein</topology>
    </subcellularLocation>
</comment>
<dbReference type="GO" id="GO:0008521">
    <property type="term" value="F:acetyl-CoA transmembrane transporter activity"/>
    <property type="evidence" value="ECO:0007669"/>
    <property type="project" value="InterPro"/>
</dbReference>
<name>A0A4Y7LZK6_9CRUS</name>
<feature type="transmembrane region" description="Helical" evidence="5">
    <location>
        <begin position="83"/>
        <end position="101"/>
    </location>
</feature>
<dbReference type="Gene3D" id="1.20.1250.20">
    <property type="entry name" value="MFS general substrate transporter like domains"/>
    <property type="match status" value="1"/>
</dbReference>
<feature type="transmembrane region" description="Helical" evidence="5">
    <location>
        <begin position="347"/>
        <end position="369"/>
    </location>
</feature>
<reference evidence="6" key="1">
    <citation type="submission" date="2018-08" db="EMBL/GenBank/DDBJ databases">
        <authorList>
            <person name="Cornetti L."/>
        </authorList>
    </citation>
    <scope>NUCLEOTIDE SEQUENCE</scope>
    <source>
        <strain evidence="6">OM-SAIQ-clone2</strain>
    </source>
</reference>
<keyword evidence="2 5" id="KW-0812">Transmembrane</keyword>
<dbReference type="SUPFAM" id="SSF103473">
    <property type="entry name" value="MFS general substrate transporter"/>
    <property type="match status" value="1"/>
</dbReference>
<dbReference type="InterPro" id="IPR004752">
    <property type="entry name" value="AmpG_permease/AT-1"/>
</dbReference>
<evidence type="ECO:0000256" key="3">
    <source>
        <dbReference type="ARBA" id="ARBA00022989"/>
    </source>
</evidence>
<keyword evidence="4 5" id="KW-0472">Membrane</keyword>
<evidence type="ECO:0000256" key="4">
    <source>
        <dbReference type="ARBA" id="ARBA00023136"/>
    </source>
</evidence>
<keyword evidence="3 5" id="KW-1133">Transmembrane helix</keyword>
<feature type="transmembrane region" description="Helical" evidence="5">
    <location>
        <begin position="43"/>
        <end position="63"/>
    </location>
</feature>
<dbReference type="Pfam" id="PF13000">
    <property type="entry name" value="Acatn"/>
    <property type="match status" value="2"/>
</dbReference>
<dbReference type="EMBL" id="LR003260">
    <property type="protein sequence ID" value="SVE72879.1"/>
    <property type="molecule type" value="mRNA"/>
</dbReference>
<organism evidence="6">
    <name type="scientific">Ceriodaphnia reticulata</name>
    <dbReference type="NCBI Taxonomy" id="302197"/>
    <lineage>
        <taxon>Eukaryota</taxon>
        <taxon>Metazoa</taxon>
        <taxon>Ecdysozoa</taxon>
        <taxon>Arthropoda</taxon>
        <taxon>Crustacea</taxon>
        <taxon>Branchiopoda</taxon>
        <taxon>Diplostraca</taxon>
        <taxon>Cladocera</taxon>
        <taxon>Anomopoda</taxon>
        <taxon>Daphniidae</taxon>
        <taxon>Ceriodaphnia</taxon>
    </lineage>
</organism>
<dbReference type="AlphaFoldDB" id="A0A4Y7LZK6"/>
<feature type="transmembrane region" description="Helical" evidence="5">
    <location>
        <begin position="110"/>
        <end position="127"/>
    </location>
</feature>